<dbReference type="FunFam" id="1.20.1260.100:FF:000001">
    <property type="entry name" value="translocator protein 2"/>
    <property type="match status" value="1"/>
</dbReference>
<name>A0A452U7I1_URSMA</name>
<comment type="subcellular location">
    <subcellularLocation>
        <location evidence="1">Membrane</location>
        <topology evidence="1">Multi-pass membrane protein</topology>
    </subcellularLocation>
</comment>
<comment type="similarity">
    <text evidence="2">Belongs to the TspO/BZRP family.</text>
</comment>
<dbReference type="InterPro" id="IPR004307">
    <property type="entry name" value="TspO_MBR"/>
</dbReference>
<dbReference type="GO" id="GO:0005741">
    <property type="term" value="C:mitochondrial outer membrane"/>
    <property type="evidence" value="ECO:0007669"/>
    <property type="project" value="TreeGrafter"/>
</dbReference>
<keyword evidence="3 6" id="KW-0812">Transmembrane</keyword>
<evidence type="ECO:0008006" key="8">
    <source>
        <dbReference type="Google" id="ProtNLM"/>
    </source>
</evidence>
<feature type="transmembrane region" description="Helical" evidence="6">
    <location>
        <begin position="45"/>
        <end position="65"/>
    </location>
</feature>
<dbReference type="PANTHER" id="PTHR10057">
    <property type="entry name" value="PERIPHERAL-TYPE BENZODIAZEPINE RECEPTOR"/>
    <property type="match status" value="1"/>
</dbReference>
<dbReference type="Ensembl" id="ENSUMAT00000019726.1">
    <property type="protein sequence ID" value="ENSUMAP00000016678.1"/>
    <property type="gene ID" value="ENSUMAG00000012254.1"/>
</dbReference>
<accession>A0A452U7I1</accession>
<evidence type="ECO:0000256" key="1">
    <source>
        <dbReference type="ARBA" id="ARBA00004141"/>
    </source>
</evidence>
<dbReference type="GeneTree" id="ENSGT00390000012980"/>
<reference evidence="7" key="1">
    <citation type="submission" date="2019-03" db="UniProtKB">
        <authorList>
            <consortium name="Ensembl"/>
        </authorList>
    </citation>
    <scope>IDENTIFICATION</scope>
</reference>
<dbReference type="InterPro" id="IPR038330">
    <property type="entry name" value="TspO/MBR-related_sf"/>
</dbReference>
<evidence type="ECO:0000256" key="2">
    <source>
        <dbReference type="ARBA" id="ARBA00007524"/>
    </source>
</evidence>
<keyword evidence="4 6" id="KW-1133">Transmembrane helix</keyword>
<feature type="transmembrane region" description="Helical" evidence="6">
    <location>
        <begin position="6"/>
        <end position="24"/>
    </location>
</feature>
<dbReference type="Gene3D" id="1.20.1260.100">
    <property type="entry name" value="TspO/MBR protein"/>
    <property type="match status" value="1"/>
</dbReference>
<evidence type="ECO:0000256" key="5">
    <source>
        <dbReference type="ARBA" id="ARBA00023136"/>
    </source>
</evidence>
<feature type="transmembrane region" description="Helical" evidence="6">
    <location>
        <begin position="77"/>
        <end position="98"/>
    </location>
</feature>
<evidence type="ECO:0000256" key="3">
    <source>
        <dbReference type="ARBA" id="ARBA00022692"/>
    </source>
</evidence>
<evidence type="ECO:0000256" key="4">
    <source>
        <dbReference type="ARBA" id="ARBA00022989"/>
    </source>
</evidence>
<organism evidence="7">
    <name type="scientific">Ursus maritimus</name>
    <name type="common">Polar bear</name>
    <name type="synonym">Thalarctos maritimus</name>
    <dbReference type="NCBI Taxonomy" id="29073"/>
    <lineage>
        <taxon>Eukaryota</taxon>
        <taxon>Metazoa</taxon>
        <taxon>Chordata</taxon>
        <taxon>Craniata</taxon>
        <taxon>Vertebrata</taxon>
        <taxon>Euteleostomi</taxon>
        <taxon>Mammalia</taxon>
        <taxon>Eutheria</taxon>
        <taxon>Laurasiatheria</taxon>
        <taxon>Carnivora</taxon>
        <taxon>Caniformia</taxon>
        <taxon>Ursidae</taxon>
        <taxon>Ursus</taxon>
    </lineage>
</organism>
<sequence length="173" mass="19345">MQPQGAIFLALPQLGPILLWLLTRHRMSGWYDNPKKPPWCPPHKVLLAGWITIYFIMGYASYLVWKDLGGGFGRPLALPFCLYAVQLAVSWAVLILFFAAHTHGLVRHAVFIDLVCCFLLVGSLALHIPPSKRNSLSHLQVHDSYQILFLKDSKCPPQELGGARSGCWNGGPW</sequence>
<evidence type="ECO:0000313" key="7">
    <source>
        <dbReference type="Ensembl" id="ENSUMAP00000016678"/>
    </source>
</evidence>
<keyword evidence="5 6" id="KW-0472">Membrane</keyword>
<dbReference type="CDD" id="cd15904">
    <property type="entry name" value="TSPO_MBR"/>
    <property type="match status" value="1"/>
</dbReference>
<feature type="transmembrane region" description="Helical" evidence="6">
    <location>
        <begin position="110"/>
        <end position="128"/>
    </location>
</feature>
<proteinExistence type="inferred from homology"/>
<evidence type="ECO:0000256" key="6">
    <source>
        <dbReference type="SAM" id="Phobius"/>
    </source>
</evidence>
<dbReference type="PANTHER" id="PTHR10057:SF4">
    <property type="entry name" value="TRANSLOCATOR PROTEIN 2"/>
    <property type="match status" value="1"/>
</dbReference>
<dbReference type="AlphaFoldDB" id="A0A452U7I1"/>
<protein>
    <recommendedName>
        <fullName evidence="8">Translocator protein 2</fullName>
    </recommendedName>
</protein>
<dbReference type="Pfam" id="PF03073">
    <property type="entry name" value="TspO_MBR"/>
    <property type="match status" value="1"/>
</dbReference>